<dbReference type="Pfam" id="PF09997">
    <property type="entry name" value="DUF2238"/>
    <property type="match status" value="1"/>
</dbReference>
<comment type="caution">
    <text evidence="2">The sequence shown here is derived from an EMBL/GenBank/DDBJ whole genome shotgun (WGS) entry which is preliminary data.</text>
</comment>
<gene>
    <name evidence="2" type="ORF">A2665_01365</name>
</gene>
<dbReference type="Proteomes" id="UP000177746">
    <property type="component" value="Unassembled WGS sequence"/>
</dbReference>
<feature type="transmembrane region" description="Helical" evidence="1">
    <location>
        <begin position="7"/>
        <end position="33"/>
    </location>
</feature>
<sequence>MRKYPLLYTAFGLVVLLAVAHFIAAAFYLYWIFWWFDNLSHFLAGFSLGFFSLYIFYESGFFGGKLPFSKAIFISFIFVMLLGGVWEIFEYINDLTQSTEEYSLDVVHDLLSDALGAILALLVAKRFLKPV</sequence>
<feature type="transmembrane region" description="Helical" evidence="1">
    <location>
        <begin position="68"/>
        <end position="86"/>
    </location>
</feature>
<keyword evidence="1" id="KW-1133">Transmembrane helix</keyword>
<accession>A0A1G2T5A6</accession>
<dbReference type="InterPro" id="IPR014509">
    <property type="entry name" value="YjdF-like"/>
</dbReference>
<feature type="transmembrane region" description="Helical" evidence="1">
    <location>
        <begin position="39"/>
        <end position="56"/>
    </location>
</feature>
<keyword evidence="1" id="KW-0472">Membrane</keyword>
<protein>
    <recommendedName>
        <fullName evidence="4">VanZ-like domain-containing protein</fullName>
    </recommendedName>
</protein>
<evidence type="ECO:0000256" key="1">
    <source>
        <dbReference type="SAM" id="Phobius"/>
    </source>
</evidence>
<name>A0A1G2T5A6_9BACT</name>
<dbReference type="AlphaFoldDB" id="A0A1G2T5A6"/>
<evidence type="ECO:0008006" key="4">
    <source>
        <dbReference type="Google" id="ProtNLM"/>
    </source>
</evidence>
<evidence type="ECO:0000313" key="3">
    <source>
        <dbReference type="Proteomes" id="UP000177746"/>
    </source>
</evidence>
<keyword evidence="1" id="KW-0812">Transmembrane</keyword>
<dbReference type="EMBL" id="MHVI01000006">
    <property type="protein sequence ID" value="OHA92476.1"/>
    <property type="molecule type" value="Genomic_DNA"/>
</dbReference>
<proteinExistence type="predicted"/>
<organism evidence="2 3">
    <name type="scientific">Candidatus Zambryskibacteria bacterium RIFCSPHIGHO2_01_FULL_46_30</name>
    <dbReference type="NCBI Taxonomy" id="1802739"/>
    <lineage>
        <taxon>Bacteria</taxon>
        <taxon>Candidatus Zambryskiibacteriota</taxon>
    </lineage>
</organism>
<reference evidence="2 3" key="1">
    <citation type="journal article" date="2016" name="Nat. Commun.">
        <title>Thousands of microbial genomes shed light on interconnected biogeochemical processes in an aquifer system.</title>
        <authorList>
            <person name="Anantharaman K."/>
            <person name="Brown C.T."/>
            <person name="Hug L.A."/>
            <person name="Sharon I."/>
            <person name="Castelle C.J."/>
            <person name="Probst A.J."/>
            <person name="Thomas B.C."/>
            <person name="Singh A."/>
            <person name="Wilkins M.J."/>
            <person name="Karaoz U."/>
            <person name="Brodie E.L."/>
            <person name="Williams K.H."/>
            <person name="Hubbard S.S."/>
            <person name="Banfield J.F."/>
        </authorList>
    </citation>
    <scope>NUCLEOTIDE SEQUENCE [LARGE SCALE GENOMIC DNA]</scope>
</reference>
<evidence type="ECO:0000313" key="2">
    <source>
        <dbReference type="EMBL" id="OHA92476.1"/>
    </source>
</evidence>